<dbReference type="OrthoDB" id="2013972at2759"/>
<dbReference type="STRING" id="1220924.W2RME9"/>
<dbReference type="CDD" id="cd02440">
    <property type="entry name" value="AdoMet_MTases"/>
    <property type="match status" value="1"/>
</dbReference>
<dbReference type="RefSeq" id="XP_008720395.1">
    <property type="nucleotide sequence ID" value="XM_008722173.1"/>
</dbReference>
<dbReference type="PANTHER" id="PTHR43591">
    <property type="entry name" value="METHYLTRANSFERASE"/>
    <property type="match status" value="1"/>
</dbReference>
<dbReference type="AlphaFoldDB" id="W2RME9"/>
<keyword evidence="2" id="KW-1185">Reference proteome</keyword>
<dbReference type="Gene3D" id="3.40.50.150">
    <property type="entry name" value="Vaccinia Virus protein VP39"/>
    <property type="match status" value="1"/>
</dbReference>
<evidence type="ECO:0008006" key="3">
    <source>
        <dbReference type="Google" id="ProtNLM"/>
    </source>
</evidence>
<dbReference type="eggNOG" id="ENOG502RPTZ">
    <property type="taxonomic scope" value="Eukaryota"/>
</dbReference>
<sequence>MTPDTNEAIAEIWQTETTETIRSSIFDYPIEHGRQYHAYKAGSYHRPNDEEELTRIDLVTVIFNLVNKGKMHHVPLNPSSNLRILDIGTGTGSWCIEMGDAYPAADITGIDLSASMPELVPPNVQFEIDDAEDPWTYDQPFDFIHSRYMLGAIRNWPGMVRQCFDNLTPGGYIELQDFDLDYYSVDGSLTPDHALKRWLTASYAAEEITGRTLRPGRQLEGWLKAAGFVNVQVIRTPIPLGPWPKDERQKRIGLLNWTQLWEGLPGLSLRLFIDVLGYTREELEILLMEVRKDMQSPSIHPMFDL</sequence>
<evidence type="ECO:0000313" key="1">
    <source>
        <dbReference type="EMBL" id="ETN36863.1"/>
    </source>
</evidence>
<protein>
    <recommendedName>
        <fullName evidence="3">Methyltransferase domain-containing protein</fullName>
    </recommendedName>
</protein>
<proteinExistence type="predicted"/>
<dbReference type="EMBL" id="KB822724">
    <property type="protein sequence ID" value="ETN36863.1"/>
    <property type="molecule type" value="Genomic_DNA"/>
</dbReference>
<dbReference type="GO" id="GO:0008168">
    <property type="term" value="F:methyltransferase activity"/>
    <property type="evidence" value="ECO:0007669"/>
    <property type="project" value="TreeGrafter"/>
</dbReference>
<dbReference type="HOGENOM" id="CLU_010595_7_1_1"/>
<gene>
    <name evidence="1" type="ORF">HMPREF1541_07850</name>
</gene>
<dbReference type="SUPFAM" id="SSF53335">
    <property type="entry name" value="S-adenosyl-L-methionine-dependent methyltransferases"/>
    <property type="match status" value="1"/>
</dbReference>
<dbReference type="Pfam" id="PF13489">
    <property type="entry name" value="Methyltransf_23"/>
    <property type="match status" value="1"/>
</dbReference>
<reference evidence="1 2" key="1">
    <citation type="submission" date="2013-03" db="EMBL/GenBank/DDBJ databases">
        <title>The Genome Sequence of Phialophora europaea CBS 101466.</title>
        <authorList>
            <consortium name="The Broad Institute Genomics Platform"/>
            <person name="Cuomo C."/>
            <person name="de Hoog S."/>
            <person name="Gorbushina A."/>
            <person name="Walker B."/>
            <person name="Young S.K."/>
            <person name="Zeng Q."/>
            <person name="Gargeya S."/>
            <person name="Fitzgerald M."/>
            <person name="Haas B."/>
            <person name="Abouelleil A."/>
            <person name="Allen A.W."/>
            <person name="Alvarado L."/>
            <person name="Arachchi H.M."/>
            <person name="Berlin A.M."/>
            <person name="Chapman S.B."/>
            <person name="Gainer-Dewar J."/>
            <person name="Goldberg J."/>
            <person name="Griggs A."/>
            <person name="Gujja S."/>
            <person name="Hansen M."/>
            <person name="Howarth C."/>
            <person name="Imamovic A."/>
            <person name="Ireland A."/>
            <person name="Larimer J."/>
            <person name="McCowan C."/>
            <person name="Murphy C."/>
            <person name="Pearson M."/>
            <person name="Poon T.W."/>
            <person name="Priest M."/>
            <person name="Roberts A."/>
            <person name="Saif S."/>
            <person name="Shea T."/>
            <person name="Sisk P."/>
            <person name="Sykes S."/>
            <person name="Wortman J."/>
            <person name="Nusbaum C."/>
            <person name="Birren B."/>
        </authorList>
    </citation>
    <scope>NUCLEOTIDE SEQUENCE [LARGE SCALE GENOMIC DNA]</scope>
    <source>
        <strain evidence="1 2">CBS 101466</strain>
    </source>
</reference>
<dbReference type="VEuPathDB" id="FungiDB:HMPREF1541_07850"/>
<dbReference type="InterPro" id="IPR029063">
    <property type="entry name" value="SAM-dependent_MTases_sf"/>
</dbReference>
<name>W2RME9_CYPE1</name>
<dbReference type="InParanoid" id="W2RME9"/>
<dbReference type="GeneID" id="19975189"/>
<dbReference type="PANTHER" id="PTHR43591:SF10">
    <property type="entry name" value="ABC TRANSMEMBRANE TYPE-1 DOMAIN-CONTAINING PROTEIN-RELATED"/>
    <property type="match status" value="1"/>
</dbReference>
<organism evidence="1 2">
    <name type="scientific">Cyphellophora europaea (strain CBS 101466)</name>
    <name type="common">Phialophora europaea</name>
    <dbReference type="NCBI Taxonomy" id="1220924"/>
    <lineage>
        <taxon>Eukaryota</taxon>
        <taxon>Fungi</taxon>
        <taxon>Dikarya</taxon>
        <taxon>Ascomycota</taxon>
        <taxon>Pezizomycotina</taxon>
        <taxon>Eurotiomycetes</taxon>
        <taxon>Chaetothyriomycetidae</taxon>
        <taxon>Chaetothyriales</taxon>
        <taxon>Cyphellophoraceae</taxon>
        <taxon>Cyphellophora</taxon>
    </lineage>
</organism>
<accession>W2RME9</accession>
<dbReference type="Proteomes" id="UP000030752">
    <property type="component" value="Unassembled WGS sequence"/>
</dbReference>
<evidence type="ECO:0000313" key="2">
    <source>
        <dbReference type="Proteomes" id="UP000030752"/>
    </source>
</evidence>